<reference evidence="1 2" key="1">
    <citation type="journal article" date="2015" name="Nature">
        <title>rRNA introns, odd ribosomes, and small enigmatic genomes across a large radiation of phyla.</title>
        <authorList>
            <person name="Brown C.T."/>
            <person name="Hug L.A."/>
            <person name="Thomas B.C."/>
            <person name="Sharon I."/>
            <person name="Castelle C.J."/>
            <person name="Singh A."/>
            <person name="Wilkins M.J."/>
            <person name="Williams K.H."/>
            <person name="Banfield J.F."/>
        </authorList>
    </citation>
    <scope>NUCLEOTIDE SEQUENCE [LARGE SCALE GENOMIC DNA]</scope>
</reference>
<accession>A0A0G0ZLF5</accession>
<gene>
    <name evidence="1" type="ORF">UU67_C0016G0016</name>
</gene>
<comment type="caution">
    <text evidence="1">The sequence shown here is derived from an EMBL/GenBank/DDBJ whole genome shotgun (WGS) entry which is preliminary data.</text>
</comment>
<organism evidence="1 2">
    <name type="scientific">Candidatus Daviesbacteria bacterium GW2011_GWB1_41_5</name>
    <dbReference type="NCBI Taxonomy" id="1618429"/>
    <lineage>
        <taxon>Bacteria</taxon>
        <taxon>Candidatus Daviesiibacteriota</taxon>
    </lineage>
</organism>
<name>A0A0G0ZLF5_9BACT</name>
<evidence type="ECO:0000313" key="2">
    <source>
        <dbReference type="Proteomes" id="UP000034753"/>
    </source>
</evidence>
<dbReference type="Proteomes" id="UP000034753">
    <property type="component" value="Unassembled WGS sequence"/>
</dbReference>
<evidence type="ECO:0000313" key="1">
    <source>
        <dbReference type="EMBL" id="KKS13803.1"/>
    </source>
</evidence>
<dbReference type="AlphaFoldDB" id="A0A0G0ZLF5"/>
<protein>
    <submittedName>
        <fullName evidence="1">Uncharacterized protein</fullName>
    </submittedName>
</protein>
<proteinExistence type="predicted"/>
<sequence>MENLDLEFYNIRSEIQNYDLILDVLLKVDQNGSIVKVEAEVKVNLNLNQSEKDVEEFKRLYEMEYGIKLDDRTARYKAAKLLGLMRPIYKPIRMEDKDKYEHFSKERPIESKIKK</sequence>
<dbReference type="EMBL" id="LCBN01000016">
    <property type="protein sequence ID" value="KKS13803.1"/>
    <property type="molecule type" value="Genomic_DNA"/>
</dbReference>